<dbReference type="SUPFAM" id="SSF55961">
    <property type="entry name" value="Bet v1-like"/>
    <property type="match status" value="1"/>
</dbReference>
<reference evidence="4" key="1">
    <citation type="submission" date="2017-06" db="EMBL/GenBank/DDBJ databases">
        <title>FDA dAtabase for Regulatory Grade micrObial Sequences (FDA-ARGOS): Supporting development and validation of Infectious Disease Dx tests.</title>
        <authorList>
            <person name="Goldberg B."/>
            <person name="Campos J."/>
            <person name="Tallon L."/>
            <person name="Sadzewicz L."/>
            <person name="Sengamalay N."/>
            <person name="Ott S."/>
            <person name="Godinez A."/>
            <person name="Nagaraj S."/>
            <person name="Vavikolanu K."/>
            <person name="Nadendla S."/>
            <person name="George J."/>
            <person name="Geyer C."/>
            <person name="Sichtig H."/>
        </authorList>
    </citation>
    <scope>NUCLEOTIDE SEQUENCE [LARGE SCALE GENOMIC DNA]</scope>
    <source>
        <strain evidence="4">FDAARGOS_285</strain>
    </source>
</reference>
<evidence type="ECO:0000256" key="1">
    <source>
        <dbReference type="ARBA" id="ARBA00006817"/>
    </source>
</evidence>
<dbReference type="RefSeq" id="WP_088592593.1">
    <property type="nucleotide sequence ID" value="NZ_CP022046.2"/>
</dbReference>
<dbReference type="EMBL" id="CP022046">
    <property type="protein sequence ID" value="ASE35313.1"/>
    <property type="molecule type" value="Genomic_DNA"/>
</dbReference>
<evidence type="ECO:0000313" key="4">
    <source>
        <dbReference type="Proteomes" id="UP000197058"/>
    </source>
</evidence>
<dbReference type="Gene3D" id="3.30.530.20">
    <property type="match status" value="1"/>
</dbReference>
<dbReference type="AlphaFoldDB" id="A0AAI8DJQ0"/>
<organism evidence="3 4">
    <name type="scientific">Mammaliicoccus sciuri</name>
    <name type="common">Staphylococcus sciuri</name>
    <dbReference type="NCBI Taxonomy" id="1296"/>
    <lineage>
        <taxon>Bacteria</taxon>
        <taxon>Bacillati</taxon>
        <taxon>Bacillota</taxon>
        <taxon>Bacilli</taxon>
        <taxon>Bacillales</taxon>
        <taxon>Staphylococcaceae</taxon>
        <taxon>Mammaliicoccus</taxon>
    </lineage>
</organism>
<gene>
    <name evidence="3" type="ORF">CEP64_12170</name>
</gene>
<comment type="similarity">
    <text evidence="1">Belongs to the AHA1 family.</text>
</comment>
<name>A0AAI8DJQ0_MAMSC</name>
<dbReference type="Pfam" id="PF08327">
    <property type="entry name" value="AHSA1"/>
    <property type="match status" value="1"/>
</dbReference>
<dbReference type="InterPro" id="IPR023393">
    <property type="entry name" value="START-like_dom_sf"/>
</dbReference>
<accession>A0AAI8DJQ0</accession>
<evidence type="ECO:0000313" key="3">
    <source>
        <dbReference type="EMBL" id="ASE35313.1"/>
    </source>
</evidence>
<sequence length="158" mass="18301">MNVNYRTDETHAHQTIDVSIHSHKSHVFKLLGTTEGIKQWFPELSFEEERAGSQLIFDLGNNEYEYAKITDYHPNDHIGYDWDQGHVDFSLEENGDTVTLTFKESLPFTFETIANDFTGWYFQIQSVKKLAETGQLLSKDAFDFKSKTDEIKQALNLN</sequence>
<proteinExistence type="inferred from homology"/>
<evidence type="ECO:0000259" key="2">
    <source>
        <dbReference type="Pfam" id="PF08327"/>
    </source>
</evidence>
<dbReference type="KEGG" id="sscu:CEP64_12170"/>
<dbReference type="Proteomes" id="UP000197058">
    <property type="component" value="Chromosome"/>
</dbReference>
<dbReference type="InterPro" id="IPR013538">
    <property type="entry name" value="ASHA1/2-like_C"/>
</dbReference>
<protein>
    <recommendedName>
        <fullName evidence="2">Activator of Hsp90 ATPase homologue 1/2-like C-terminal domain-containing protein</fullName>
    </recommendedName>
</protein>
<feature type="domain" description="Activator of Hsp90 ATPase homologue 1/2-like C-terminal" evidence="2">
    <location>
        <begin position="26"/>
        <end position="105"/>
    </location>
</feature>